<accession>A0ABT1JJU3</accession>
<protein>
    <submittedName>
        <fullName evidence="2">Uncharacterized protein</fullName>
    </submittedName>
</protein>
<feature type="region of interest" description="Disordered" evidence="1">
    <location>
        <begin position="83"/>
        <end position="107"/>
    </location>
</feature>
<reference evidence="2 3" key="1">
    <citation type="submission" date="2022-06" db="EMBL/GenBank/DDBJ databases">
        <title>Genomic Encyclopedia of Type Strains, Phase I: the one thousand microbial genomes (KMG-I) project.</title>
        <authorList>
            <person name="Kyrpides N."/>
        </authorList>
    </citation>
    <scope>NUCLEOTIDE SEQUENCE [LARGE SCALE GENOMIC DNA]</scope>
    <source>
        <strain evidence="2 3">DSM 43889</strain>
    </source>
</reference>
<keyword evidence="3" id="KW-1185">Reference proteome</keyword>
<gene>
    <name evidence="2" type="ORF">G443_003022</name>
</gene>
<evidence type="ECO:0000256" key="1">
    <source>
        <dbReference type="SAM" id="MobiDB-lite"/>
    </source>
</evidence>
<evidence type="ECO:0000313" key="2">
    <source>
        <dbReference type="EMBL" id="MCP2332752.1"/>
    </source>
</evidence>
<evidence type="ECO:0000313" key="3">
    <source>
        <dbReference type="Proteomes" id="UP000791080"/>
    </source>
</evidence>
<dbReference type="EMBL" id="AUBJ02000001">
    <property type="protein sequence ID" value="MCP2332752.1"/>
    <property type="molecule type" value="Genomic_DNA"/>
</dbReference>
<comment type="caution">
    <text evidence="2">The sequence shown here is derived from an EMBL/GenBank/DDBJ whole genome shotgun (WGS) entry which is preliminary data.</text>
</comment>
<name>A0ABT1JJU3_ACTCY</name>
<dbReference type="Proteomes" id="UP000791080">
    <property type="component" value="Unassembled WGS sequence"/>
</dbReference>
<organism evidence="2 3">
    <name type="scientific">Actinoalloteichus caeruleus DSM 43889</name>
    <dbReference type="NCBI Taxonomy" id="1120930"/>
    <lineage>
        <taxon>Bacteria</taxon>
        <taxon>Bacillati</taxon>
        <taxon>Actinomycetota</taxon>
        <taxon>Actinomycetes</taxon>
        <taxon>Pseudonocardiales</taxon>
        <taxon>Pseudonocardiaceae</taxon>
        <taxon>Actinoalloteichus</taxon>
        <taxon>Actinoalloteichus cyanogriseus</taxon>
    </lineage>
</organism>
<sequence length="144" mass="14998">MTAVPPPTAEEIASAVWNAFINFHGTGRGAPAWQMLSEASKYAGLAAANTAAVPVGATTAEEAPAVLPVNMMTASLYALFRQSSHVDEPPPPPAHAGAPGPGITASPRRSFLDLLREDVLAVLGPDRASEAERIVRRVSARMTS</sequence>
<proteinExistence type="predicted"/>
<dbReference type="RefSeq" id="WP_026417671.1">
    <property type="nucleotide sequence ID" value="NZ_AUBJ02000001.1"/>
</dbReference>